<dbReference type="AlphaFoldDB" id="A0A5S4H599"/>
<comment type="caution">
    <text evidence="13">The sequence shown here is derived from an EMBL/GenBank/DDBJ whole genome shotgun (WGS) entry which is preliminary data.</text>
</comment>
<comment type="similarity">
    <text evidence="3">Belongs to the peptidase M50B family.</text>
</comment>
<dbReference type="Pfam" id="PF17820">
    <property type="entry name" value="PDZ_6"/>
    <property type="match status" value="1"/>
</dbReference>
<evidence type="ECO:0000256" key="1">
    <source>
        <dbReference type="ARBA" id="ARBA00001947"/>
    </source>
</evidence>
<keyword evidence="7" id="KW-0862">Zinc</keyword>
<keyword evidence="14" id="KW-1185">Reference proteome</keyword>
<dbReference type="InterPro" id="IPR004387">
    <property type="entry name" value="Pept_M50_Zn"/>
</dbReference>
<feature type="transmembrane region" description="Helical" evidence="11">
    <location>
        <begin position="97"/>
        <end position="117"/>
    </location>
</feature>
<keyword evidence="6" id="KW-0378">Hydrolase</keyword>
<dbReference type="Gene3D" id="2.30.42.10">
    <property type="match status" value="1"/>
</dbReference>
<evidence type="ECO:0000259" key="12">
    <source>
        <dbReference type="SMART" id="SM00228"/>
    </source>
</evidence>
<dbReference type="EMBL" id="VCKZ01000057">
    <property type="protein sequence ID" value="TMR40405.1"/>
    <property type="molecule type" value="Genomic_DNA"/>
</dbReference>
<evidence type="ECO:0000256" key="7">
    <source>
        <dbReference type="ARBA" id="ARBA00022833"/>
    </source>
</evidence>
<dbReference type="PANTHER" id="PTHR42837:SF2">
    <property type="entry name" value="MEMBRANE METALLOPROTEASE ARASP2, CHLOROPLASTIC-RELATED"/>
    <property type="match status" value="1"/>
</dbReference>
<reference evidence="13 14" key="1">
    <citation type="submission" date="2019-05" db="EMBL/GenBank/DDBJ databases">
        <title>Draft genome sequence of Actinomadura geliboluensis A8036.</title>
        <authorList>
            <person name="Saricaoglu S."/>
            <person name="Isik K."/>
        </authorList>
    </citation>
    <scope>NUCLEOTIDE SEQUENCE [LARGE SCALE GENOMIC DNA]</scope>
    <source>
        <strain evidence="13 14">A8036</strain>
    </source>
</reference>
<sequence>MAFFLGAAAFVVALLASVMLHEGGHLLTAKRFGMKATQYFVGFGPTLWSTRRGETEYGVKAIPLGGFVKIVGYTPLEEIDAADRDRAFYRQPAGRRAIVIGAGVVANFVFAFVLLMAMAMTIGEPRPGTVTSTVERVTSCVPATMRGGCGDGRPPSPAARAGLRPGDRVVAFNGAPVSDWNDLTTAIGKAKPGETVKVTVQRPGTGQVTLPVTLADVGGEPFVGVSARIAGGGYDRAGPVDAAVFAGRGIGRTVEGIGKVAADLPSAIPRLFSPERESSPGGQVGSVVGATEVSGQIFSSEDTARDKVALFLSLVVSVNIFLGALNVLPLLPLDGGHLAVVAYERARAGVNRVRGRPDPGTVDMTRLLPLTYLAVLLLVGFGVLLILADLFNPLRLPE</sequence>
<dbReference type="InterPro" id="IPR001478">
    <property type="entry name" value="PDZ"/>
</dbReference>
<keyword evidence="5 11" id="KW-0812">Transmembrane</keyword>
<dbReference type="OrthoDB" id="9782003at2"/>
<evidence type="ECO:0000256" key="5">
    <source>
        <dbReference type="ARBA" id="ARBA00022692"/>
    </source>
</evidence>
<evidence type="ECO:0000313" key="13">
    <source>
        <dbReference type="EMBL" id="TMR40405.1"/>
    </source>
</evidence>
<evidence type="ECO:0000313" key="14">
    <source>
        <dbReference type="Proteomes" id="UP000305238"/>
    </source>
</evidence>
<dbReference type="Pfam" id="PF02163">
    <property type="entry name" value="Peptidase_M50"/>
    <property type="match status" value="1"/>
</dbReference>
<dbReference type="InterPro" id="IPR008915">
    <property type="entry name" value="Peptidase_M50"/>
</dbReference>
<dbReference type="InterPro" id="IPR036034">
    <property type="entry name" value="PDZ_sf"/>
</dbReference>
<dbReference type="CDD" id="cd06163">
    <property type="entry name" value="S2P-M50_PDZ_RseP-like"/>
    <property type="match status" value="1"/>
</dbReference>
<protein>
    <submittedName>
        <fullName evidence="13">PDZ domain-containing protein</fullName>
    </submittedName>
</protein>
<dbReference type="RefSeq" id="WP_138636212.1">
    <property type="nucleotide sequence ID" value="NZ_JASWDG010000243.1"/>
</dbReference>
<keyword evidence="10 11" id="KW-0472">Membrane</keyword>
<evidence type="ECO:0000256" key="3">
    <source>
        <dbReference type="ARBA" id="ARBA00007931"/>
    </source>
</evidence>
<organism evidence="13 14">
    <name type="scientific">Actinomadura geliboluensis</name>
    <dbReference type="NCBI Taxonomy" id="882440"/>
    <lineage>
        <taxon>Bacteria</taxon>
        <taxon>Bacillati</taxon>
        <taxon>Actinomycetota</taxon>
        <taxon>Actinomycetes</taxon>
        <taxon>Streptosporangiales</taxon>
        <taxon>Thermomonosporaceae</taxon>
        <taxon>Actinomadura</taxon>
    </lineage>
</organism>
<evidence type="ECO:0000256" key="4">
    <source>
        <dbReference type="ARBA" id="ARBA00022670"/>
    </source>
</evidence>
<name>A0A5S4H599_9ACTN</name>
<evidence type="ECO:0000256" key="2">
    <source>
        <dbReference type="ARBA" id="ARBA00004141"/>
    </source>
</evidence>
<keyword evidence="9" id="KW-0482">Metalloprotease</keyword>
<dbReference type="SMART" id="SM00228">
    <property type="entry name" value="PDZ"/>
    <property type="match status" value="1"/>
</dbReference>
<evidence type="ECO:0000256" key="6">
    <source>
        <dbReference type="ARBA" id="ARBA00022801"/>
    </source>
</evidence>
<evidence type="ECO:0000256" key="11">
    <source>
        <dbReference type="SAM" id="Phobius"/>
    </source>
</evidence>
<feature type="domain" description="PDZ" evidence="12">
    <location>
        <begin position="124"/>
        <end position="204"/>
    </location>
</feature>
<evidence type="ECO:0000256" key="8">
    <source>
        <dbReference type="ARBA" id="ARBA00022989"/>
    </source>
</evidence>
<keyword evidence="4" id="KW-0645">Protease</keyword>
<dbReference type="PANTHER" id="PTHR42837">
    <property type="entry name" value="REGULATOR OF SIGMA-E PROTEASE RSEP"/>
    <property type="match status" value="1"/>
</dbReference>
<keyword evidence="8 11" id="KW-1133">Transmembrane helix</keyword>
<dbReference type="Proteomes" id="UP000305238">
    <property type="component" value="Unassembled WGS sequence"/>
</dbReference>
<comment type="cofactor">
    <cofactor evidence="1">
        <name>Zn(2+)</name>
        <dbReference type="ChEBI" id="CHEBI:29105"/>
    </cofactor>
</comment>
<dbReference type="GO" id="GO:0004222">
    <property type="term" value="F:metalloendopeptidase activity"/>
    <property type="evidence" value="ECO:0007669"/>
    <property type="project" value="InterPro"/>
</dbReference>
<evidence type="ECO:0000256" key="10">
    <source>
        <dbReference type="ARBA" id="ARBA00023136"/>
    </source>
</evidence>
<proteinExistence type="inferred from homology"/>
<evidence type="ECO:0000256" key="9">
    <source>
        <dbReference type="ARBA" id="ARBA00023049"/>
    </source>
</evidence>
<feature type="transmembrane region" description="Helical" evidence="11">
    <location>
        <begin position="308"/>
        <end position="328"/>
    </location>
</feature>
<gene>
    <name evidence="13" type="ORF">ETD96_10945</name>
</gene>
<comment type="subcellular location">
    <subcellularLocation>
        <location evidence="2">Membrane</location>
        <topology evidence="2">Multi-pass membrane protein</topology>
    </subcellularLocation>
</comment>
<feature type="transmembrane region" description="Helical" evidence="11">
    <location>
        <begin position="370"/>
        <end position="391"/>
    </location>
</feature>
<dbReference type="InterPro" id="IPR041489">
    <property type="entry name" value="PDZ_6"/>
</dbReference>
<dbReference type="SUPFAM" id="SSF50156">
    <property type="entry name" value="PDZ domain-like"/>
    <property type="match status" value="1"/>
</dbReference>
<dbReference type="GO" id="GO:0006508">
    <property type="term" value="P:proteolysis"/>
    <property type="evidence" value="ECO:0007669"/>
    <property type="project" value="UniProtKB-KW"/>
</dbReference>
<accession>A0A5S4H599</accession>
<dbReference type="GO" id="GO:0016020">
    <property type="term" value="C:membrane"/>
    <property type="evidence" value="ECO:0007669"/>
    <property type="project" value="UniProtKB-SubCell"/>
</dbReference>